<protein>
    <recommendedName>
        <fullName evidence="14">Peptidoglycan lipid II flippase</fullName>
    </recommendedName>
</protein>
<proteinExistence type="inferred from homology"/>
<dbReference type="PANTHER" id="PTHR43486:SF1">
    <property type="entry name" value="LIPID II FLIPPASE MURJ-RELATED"/>
    <property type="match status" value="1"/>
</dbReference>
<comment type="subcellular location">
    <subcellularLocation>
        <location evidence="1">Cell membrane</location>
        <topology evidence="1">Multi-pass membrane protein</topology>
    </subcellularLocation>
</comment>
<comment type="caution">
    <text evidence="12">The sequence shown here is derived from an EMBL/GenBank/DDBJ whole genome shotgun (WGS) entry which is preliminary data.</text>
</comment>
<reference evidence="12" key="2">
    <citation type="submission" date="2020-09" db="EMBL/GenBank/DDBJ databases">
        <authorList>
            <person name="Sun Q."/>
            <person name="Kim S."/>
        </authorList>
    </citation>
    <scope>NUCLEOTIDE SEQUENCE</scope>
    <source>
        <strain evidence="12">KCTC 42651</strain>
    </source>
</reference>
<evidence type="ECO:0000256" key="6">
    <source>
        <dbReference type="ARBA" id="ARBA00022989"/>
    </source>
</evidence>
<evidence type="ECO:0000256" key="7">
    <source>
        <dbReference type="ARBA" id="ARBA00023136"/>
    </source>
</evidence>
<feature type="transmembrane region" description="Helical" evidence="11">
    <location>
        <begin position="288"/>
        <end position="308"/>
    </location>
</feature>
<keyword evidence="5" id="KW-0573">Peptidoglycan synthesis</keyword>
<keyword evidence="6 11" id="KW-1133">Transmembrane helix</keyword>
<feature type="transmembrane region" description="Helical" evidence="11">
    <location>
        <begin position="178"/>
        <end position="199"/>
    </location>
</feature>
<feature type="transmembrane region" description="Helical" evidence="11">
    <location>
        <begin position="328"/>
        <end position="346"/>
    </location>
</feature>
<evidence type="ECO:0000256" key="3">
    <source>
        <dbReference type="ARBA" id="ARBA00022692"/>
    </source>
</evidence>
<comment type="function">
    <text evidence="8">Involved in peptidoglycan biosynthesis. Transports lipid-linked peptidoglycan precursors from the inner to the outer leaflet of the cytoplasmic membrane.</text>
</comment>
<feature type="transmembrane region" description="Helical" evidence="11">
    <location>
        <begin position="205"/>
        <end position="227"/>
    </location>
</feature>
<feature type="region of interest" description="Disordered" evidence="10">
    <location>
        <begin position="1"/>
        <end position="22"/>
    </location>
</feature>
<feature type="transmembrane region" description="Helical" evidence="11">
    <location>
        <begin position="253"/>
        <end position="276"/>
    </location>
</feature>
<evidence type="ECO:0000256" key="2">
    <source>
        <dbReference type="ARBA" id="ARBA00022475"/>
    </source>
</evidence>
<evidence type="ECO:0008006" key="14">
    <source>
        <dbReference type="Google" id="ProtNLM"/>
    </source>
</evidence>
<dbReference type="PRINTS" id="PR01806">
    <property type="entry name" value="VIRFACTRMVIN"/>
</dbReference>
<feature type="compositionally biased region" description="Basic and acidic residues" evidence="10">
    <location>
        <begin position="10"/>
        <end position="22"/>
    </location>
</feature>
<feature type="transmembrane region" description="Helical" evidence="11">
    <location>
        <begin position="395"/>
        <end position="414"/>
    </location>
</feature>
<dbReference type="GO" id="GO:0008360">
    <property type="term" value="P:regulation of cell shape"/>
    <property type="evidence" value="ECO:0007669"/>
    <property type="project" value="UniProtKB-KW"/>
</dbReference>
<keyword evidence="7 11" id="KW-0472">Membrane</keyword>
<feature type="transmembrane region" description="Helical" evidence="11">
    <location>
        <begin position="366"/>
        <end position="388"/>
    </location>
</feature>
<reference evidence="12" key="1">
    <citation type="journal article" date="2014" name="Int. J. Syst. Evol. Microbiol.">
        <title>Complete genome sequence of Corynebacterium casei LMG S-19264T (=DSM 44701T), isolated from a smear-ripened cheese.</title>
        <authorList>
            <consortium name="US DOE Joint Genome Institute (JGI-PGF)"/>
            <person name="Walter F."/>
            <person name="Albersmeier A."/>
            <person name="Kalinowski J."/>
            <person name="Ruckert C."/>
        </authorList>
    </citation>
    <scope>NUCLEOTIDE SEQUENCE</scope>
    <source>
        <strain evidence="12">KCTC 42651</strain>
    </source>
</reference>
<sequence length="456" mass="46026">MSAETPAPNRPDDAGDHDDRSHDDRAVARAGMTIGVLSVVAKLTAFVREAAIAAVYGRGPEVDAFFLALAVPVFLLALIAGSFQIALVPAYLARRRAAGEAAADSLFAAAFGRMLLVVAAGSLVMAAAAPAYLPWLAPALAPDTLALTADLLWIMTLFVVVGAAAVAWGGVLNARRRFALPAIAPAFTPLVMAVLLLLARDSLGVAALAWGAVLGTAIEATLVGGALRRLGGRLSPAAGAPDLAPLLRRWGPILLANLLLYGAGVLDQMMAAMLGPGSASAIGYGAKLVLAGLHVATLAIGVAILPAYSDQAASGDLAALRRRLRRHVAAVAALSVPAVAAAAVLAEPVVRLLYQRGAFGADDTALVSDVLVAYAVQLPPYAAAVVLVRAAAVLGLGRALAGAAAANLVLTVALNAGFMAVWGVVGIALATAPAFLATALILYVAVMRAPATRTAG</sequence>
<evidence type="ECO:0000256" key="9">
    <source>
        <dbReference type="ARBA" id="ARBA00061532"/>
    </source>
</evidence>
<dbReference type="GO" id="GO:0005886">
    <property type="term" value="C:plasma membrane"/>
    <property type="evidence" value="ECO:0007669"/>
    <property type="project" value="UniProtKB-SubCell"/>
</dbReference>
<dbReference type="Proteomes" id="UP000630353">
    <property type="component" value="Unassembled WGS sequence"/>
</dbReference>
<accession>A0A919CN82</accession>
<dbReference type="InterPro" id="IPR004268">
    <property type="entry name" value="MurJ"/>
</dbReference>
<dbReference type="AlphaFoldDB" id="A0A919CN82"/>
<dbReference type="RefSeq" id="WP_189987106.1">
    <property type="nucleotide sequence ID" value="NZ_BMZS01000001.1"/>
</dbReference>
<dbReference type="EMBL" id="BMZS01000001">
    <property type="protein sequence ID" value="GHD39927.1"/>
    <property type="molecule type" value="Genomic_DNA"/>
</dbReference>
<evidence type="ECO:0000256" key="8">
    <source>
        <dbReference type="ARBA" id="ARBA00060041"/>
    </source>
</evidence>
<keyword evidence="2" id="KW-1003">Cell membrane</keyword>
<evidence type="ECO:0000256" key="5">
    <source>
        <dbReference type="ARBA" id="ARBA00022984"/>
    </source>
</evidence>
<comment type="similarity">
    <text evidence="9">Belongs to the MurJ/MviN family.</text>
</comment>
<keyword evidence="13" id="KW-1185">Reference proteome</keyword>
<dbReference type="GO" id="GO:0009252">
    <property type="term" value="P:peptidoglycan biosynthetic process"/>
    <property type="evidence" value="ECO:0007669"/>
    <property type="project" value="UniProtKB-KW"/>
</dbReference>
<feature type="transmembrane region" description="Helical" evidence="11">
    <location>
        <begin position="151"/>
        <end position="171"/>
    </location>
</feature>
<evidence type="ECO:0000256" key="10">
    <source>
        <dbReference type="SAM" id="MobiDB-lite"/>
    </source>
</evidence>
<feature type="transmembrane region" description="Helical" evidence="11">
    <location>
        <begin position="105"/>
        <end position="131"/>
    </location>
</feature>
<evidence type="ECO:0000313" key="12">
    <source>
        <dbReference type="EMBL" id="GHD39927.1"/>
    </source>
</evidence>
<evidence type="ECO:0000313" key="13">
    <source>
        <dbReference type="Proteomes" id="UP000630353"/>
    </source>
</evidence>
<organism evidence="12 13">
    <name type="scientific">Thalassobaculum fulvum</name>
    <dbReference type="NCBI Taxonomy" id="1633335"/>
    <lineage>
        <taxon>Bacteria</taxon>
        <taxon>Pseudomonadati</taxon>
        <taxon>Pseudomonadota</taxon>
        <taxon>Alphaproteobacteria</taxon>
        <taxon>Rhodospirillales</taxon>
        <taxon>Thalassobaculaceae</taxon>
        <taxon>Thalassobaculum</taxon>
    </lineage>
</organism>
<evidence type="ECO:0000256" key="1">
    <source>
        <dbReference type="ARBA" id="ARBA00004651"/>
    </source>
</evidence>
<gene>
    <name evidence="12" type="ORF">GCM10017083_02600</name>
</gene>
<dbReference type="PANTHER" id="PTHR43486">
    <property type="entry name" value="LIPID II FLIPPASE MURJ-RELATED"/>
    <property type="match status" value="1"/>
</dbReference>
<evidence type="ECO:0000256" key="11">
    <source>
        <dbReference type="SAM" id="Phobius"/>
    </source>
</evidence>
<evidence type="ECO:0000256" key="4">
    <source>
        <dbReference type="ARBA" id="ARBA00022960"/>
    </source>
</evidence>
<keyword evidence="4" id="KW-0133">Cell shape</keyword>
<name>A0A919CN82_9PROT</name>
<feature type="transmembrane region" description="Helical" evidence="11">
    <location>
        <begin position="420"/>
        <end position="446"/>
    </location>
</feature>
<keyword evidence="3 11" id="KW-0812">Transmembrane</keyword>
<feature type="transmembrane region" description="Helical" evidence="11">
    <location>
        <begin position="65"/>
        <end position="93"/>
    </location>
</feature>
<dbReference type="Pfam" id="PF03023">
    <property type="entry name" value="MurJ"/>
    <property type="match status" value="1"/>
</dbReference>